<comment type="catalytic activity">
    <reaction evidence="1">
        <text>dUMP + (6R)-5,10-methylene-5,6,7,8-tetrahydrofolate + NADPH + H(+) = dTMP + (6S)-5,6,7,8-tetrahydrofolate + NADP(+)</text>
        <dbReference type="Rhea" id="RHEA:29043"/>
        <dbReference type="ChEBI" id="CHEBI:15378"/>
        <dbReference type="ChEBI" id="CHEBI:15636"/>
        <dbReference type="ChEBI" id="CHEBI:57453"/>
        <dbReference type="ChEBI" id="CHEBI:57783"/>
        <dbReference type="ChEBI" id="CHEBI:58349"/>
        <dbReference type="ChEBI" id="CHEBI:63528"/>
        <dbReference type="ChEBI" id="CHEBI:246422"/>
        <dbReference type="EC" id="2.1.1.148"/>
    </reaction>
</comment>
<feature type="binding site" evidence="1">
    <location>
        <begin position="79"/>
        <end position="81"/>
    </location>
    <ligand>
        <name>FAD</name>
        <dbReference type="ChEBI" id="CHEBI:57692"/>
        <note>ligand shared between neighboring subunits</note>
    </ligand>
</feature>
<dbReference type="EMBL" id="QOQW01000018">
    <property type="protein sequence ID" value="RCK78868.1"/>
    <property type="molecule type" value="Genomic_DNA"/>
</dbReference>
<dbReference type="GO" id="GO:0050797">
    <property type="term" value="F:thymidylate synthase (FAD) activity"/>
    <property type="evidence" value="ECO:0007669"/>
    <property type="project" value="UniProtKB-UniRule"/>
</dbReference>
<organism evidence="2 3">
    <name type="scientific">Candidatus Ozemobacter sibiricus</name>
    <dbReference type="NCBI Taxonomy" id="2268124"/>
    <lineage>
        <taxon>Bacteria</taxon>
        <taxon>Candidatus Ozemobacteria</taxon>
        <taxon>Candidatus Ozemobacterales</taxon>
        <taxon>Candidatus Ozemobacteraceae</taxon>
        <taxon>Candidatus Ozemobacter</taxon>
    </lineage>
</organism>
<name>A0A367ZL95_9BACT</name>
<feature type="binding site" evidence="1">
    <location>
        <begin position="160"/>
        <end position="162"/>
    </location>
    <ligand>
        <name>FAD</name>
        <dbReference type="ChEBI" id="CHEBI:57692"/>
        <note>ligand shared between neighboring subunits</note>
    </ligand>
</feature>
<dbReference type="GO" id="GO:0004799">
    <property type="term" value="F:thymidylate synthase activity"/>
    <property type="evidence" value="ECO:0007669"/>
    <property type="project" value="TreeGrafter"/>
</dbReference>
<dbReference type="GO" id="GO:0006231">
    <property type="term" value="P:dTMP biosynthetic process"/>
    <property type="evidence" value="ECO:0007669"/>
    <property type="project" value="UniProtKB-UniRule"/>
</dbReference>
<dbReference type="PANTHER" id="PTHR34934:SF1">
    <property type="entry name" value="FLAVIN-DEPENDENT THYMIDYLATE SYNTHASE"/>
    <property type="match status" value="1"/>
</dbReference>
<dbReference type="CDD" id="cd20175">
    <property type="entry name" value="ThyX"/>
    <property type="match status" value="1"/>
</dbReference>
<feature type="binding site" description="in other chain" evidence="1">
    <location>
        <begin position="87"/>
        <end position="91"/>
    </location>
    <ligand>
        <name>dUMP</name>
        <dbReference type="ChEBI" id="CHEBI:246422"/>
        <note>ligand shared between dimeric partners</note>
    </ligand>
</feature>
<dbReference type="Pfam" id="PF02511">
    <property type="entry name" value="Thy1"/>
    <property type="match status" value="1"/>
</dbReference>
<feature type="binding site" evidence="1">
    <location>
        <position position="87"/>
    </location>
    <ligand>
        <name>FAD</name>
        <dbReference type="ChEBI" id="CHEBI:57692"/>
        <note>ligand shared between neighboring subunits</note>
    </ligand>
</feature>
<dbReference type="Gene3D" id="3.30.1360.170">
    <property type="match status" value="1"/>
</dbReference>
<feature type="binding site" evidence="1">
    <location>
        <begin position="76"/>
        <end position="79"/>
    </location>
    <ligand>
        <name>dUMP</name>
        <dbReference type="ChEBI" id="CHEBI:246422"/>
        <note>ligand shared between dimeric partners</note>
    </ligand>
</feature>
<sequence length="240" mass="27229">MHIHLLKHTPDPDRLVALAARRCYSSLPAAAIDQKLSEAEVDRLLGLLRLRNHLSPFEHVSFTFSVDGVSRALSHQLVRHRIASYSQESQRYVEYLKLDRLPYVVPPSIRDRPEAEAEFTSATEHALAAYRRLLALGVPPEDARYVFPNAVETKLIFTLNARSLFNFFEQRCCQKAQWEIRHLAHQMLAAVRAVAPRIFQTAGAPCGYERPYCRENDPACPRFPAALSTPTNRSSGVDHE</sequence>
<keyword evidence="1" id="KW-0808">Transferase</keyword>
<evidence type="ECO:0000256" key="1">
    <source>
        <dbReference type="HAMAP-Rule" id="MF_01408"/>
    </source>
</evidence>
<evidence type="ECO:0000313" key="3">
    <source>
        <dbReference type="Proteomes" id="UP000252355"/>
    </source>
</evidence>
<accession>A0A367ZL95</accession>
<comment type="similarity">
    <text evidence="1">Belongs to the thymidylate synthase ThyX family.</text>
</comment>
<proteinExistence type="inferred from homology"/>
<dbReference type="HAMAP" id="MF_01408">
    <property type="entry name" value="ThyX"/>
    <property type="match status" value="1"/>
</dbReference>
<dbReference type="SUPFAM" id="SSF69796">
    <property type="entry name" value="Thymidylate synthase-complementing protein Thy1"/>
    <property type="match status" value="1"/>
</dbReference>
<dbReference type="PANTHER" id="PTHR34934">
    <property type="entry name" value="FLAVIN-DEPENDENT THYMIDYLATE SYNTHASE"/>
    <property type="match status" value="1"/>
</dbReference>
<feature type="binding site" evidence="1">
    <location>
        <position position="171"/>
    </location>
    <ligand>
        <name>dUMP</name>
        <dbReference type="ChEBI" id="CHEBI:246422"/>
        <note>ligand shared between dimeric partners</note>
    </ligand>
</feature>
<comment type="caution">
    <text evidence="2">The sequence shown here is derived from an EMBL/GenBank/DDBJ whole genome shotgun (WGS) entry which is preliminary data.</text>
</comment>
<dbReference type="GO" id="GO:0032259">
    <property type="term" value="P:methylation"/>
    <property type="evidence" value="ECO:0007669"/>
    <property type="project" value="UniProtKB-KW"/>
</dbReference>
<dbReference type="Proteomes" id="UP000252355">
    <property type="component" value="Unassembled WGS sequence"/>
</dbReference>
<feature type="binding site" evidence="1">
    <location>
        <position position="166"/>
    </location>
    <ligand>
        <name>FAD</name>
        <dbReference type="ChEBI" id="CHEBI:57692"/>
        <note>ligand shared between neighboring subunits</note>
    </ligand>
</feature>
<dbReference type="GO" id="GO:0050660">
    <property type="term" value="F:flavin adenine dinucleotide binding"/>
    <property type="evidence" value="ECO:0007669"/>
    <property type="project" value="UniProtKB-UniRule"/>
</dbReference>
<comment type="subunit">
    <text evidence="1">Homotetramer.</text>
</comment>
<dbReference type="InterPro" id="IPR036098">
    <property type="entry name" value="Thymidylate_synthase_ThyX_sf"/>
</dbReference>
<feature type="binding site" evidence="1">
    <location>
        <position position="55"/>
    </location>
    <ligand>
        <name>FAD</name>
        <dbReference type="ChEBI" id="CHEBI:57692"/>
        <note>ligand shared between neighboring subunits</note>
    </ligand>
</feature>
<keyword evidence="1" id="KW-0489">Methyltransferase</keyword>
<comment type="function">
    <text evidence="1">Catalyzes the reductive methylation of 2'-deoxyuridine-5'-monophosphate (dUMP) to 2'-deoxythymidine-5'-monophosphate (dTMP) while utilizing 5,10-methylenetetrahydrofolate (mTHF) as the methyl donor, and NADPH and FADH(2) as the reductant.</text>
</comment>
<keyword evidence="1" id="KW-0285">Flavoprotein</keyword>
<keyword evidence="1" id="KW-0545">Nucleotide biosynthesis</keyword>
<keyword evidence="1" id="KW-0274">FAD</keyword>
<dbReference type="PROSITE" id="PS51331">
    <property type="entry name" value="THYX"/>
    <property type="match status" value="1"/>
</dbReference>
<feature type="active site" description="Involved in ionization of N3 of dUMP, leading to its activation" evidence="1">
    <location>
        <position position="171"/>
    </location>
</feature>
<dbReference type="EC" id="2.1.1.148" evidence="1"/>
<comment type="pathway">
    <text evidence="1">Pyrimidine metabolism; dTTP biosynthesis.</text>
</comment>
<comment type="cofactor">
    <cofactor evidence="1">
        <name>FAD</name>
        <dbReference type="ChEBI" id="CHEBI:57692"/>
    </cofactor>
    <text evidence="1">Binds 4 FAD per tetramer. Each FAD binding site is formed by three monomers.</text>
</comment>
<keyword evidence="1" id="KW-0521">NADP</keyword>
<dbReference type="UniPathway" id="UPA00575"/>
<dbReference type="AlphaFoldDB" id="A0A367ZL95"/>
<dbReference type="NCBIfam" id="TIGR02170">
    <property type="entry name" value="thyX"/>
    <property type="match status" value="1"/>
</dbReference>
<feature type="binding site" description="in other chain" evidence="1">
    <location>
        <position position="144"/>
    </location>
    <ligand>
        <name>dUMP</name>
        <dbReference type="ChEBI" id="CHEBI:246422"/>
        <note>ligand shared between dimeric partners</note>
    </ligand>
</feature>
<dbReference type="GO" id="GO:0070402">
    <property type="term" value="F:NADPH binding"/>
    <property type="evidence" value="ECO:0007669"/>
    <property type="project" value="TreeGrafter"/>
</dbReference>
<evidence type="ECO:0000313" key="2">
    <source>
        <dbReference type="EMBL" id="RCK78868.1"/>
    </source>
</evidence>
<dbReference type="GO" id="GO:0006235">
    <property type="term" value="P:dTTP biosynthetic process"/>
    <property type="evidence" value="ECO:0007669"/>
    <property type="project" value="UniProtKB-UniRule"/>
</dbReference>
<gene>
    <name evidence="1" type="primary">thyX</name>
    <name evidence="2" type="ORF">OZSIB_1018</name>
</gene>
<protein>
    <recommendedName>
        <fullName evidence="1">Flavin-dependent thymidylate synthase</fullName>
        <shortName evidence="1">FDTS</shortName>
        <ecNumber evidence="1">2.1.1.148</ecNumber>
    </recommendedName>
    <alternativeName>
        <fullName evidence="1">FAD-dependent thymidylate synthase</fullName>
    </alternativeName>
    <alternativeName>
        <fullName evidence="1">Thymidylate synthase ThyX</fullName>
        <shortName evidence="1">TS</shortName>
        <shortName evidence="1">TSase</shortName>
    </alternativeName>
</protein>
<dbReference type="InterPro" id="IPR003669">
    <property type="entry name" value="Thymidylate_synthase_ThyX"/>
</dbReference>
<reference evidence="2 3" key="1">
    <citation type="submission" date="2018-05" db="EMBL/GenBank/DDBJ databases">
        <title>A metagenomic window into the 2 km-deep terrestrial subsurface aquifer revealed taxonomically and functionally diverse microbial community comprising novel uncultured bacterial lineages.</title>
        <authorList>
            <person name="Kadnikov V.V."/>
            <person name="Mardanov A.V."/>
            <person name="Beletsky A.V."/>
            <person name="Banks D."/>
            <person name="Pimenov N.V."/>
            <person name="Frank Y.A."/>
            <person name="Karnachuk O.V."/>
            <person name="Ravin N.V."/>
        </authorList>
    </citation>
    <scope>NUCLEOTIDE SEQUENCE [LARGE SCALE GENOMIC DNA]</scope>
    <source>
        <strain evidence="2">BY5</strain>
    </source>
</reference>